<evidence type="ECO:0000256" key="10">
    <source>
        <dbReference type="SAM" id="Phobius"/>
    </source>
</evidence>
<dbReference type="SMART" id="SM00388">
    <property type="entry name" value="HisKA"/>
    <property type="match status" value="1"/>
</dbReference>
<dbReference type="Gene3D" id="3.30.565.10">
    <property type="entry name" value="Histidine kinase-like ATPase, C-terminal domain"/>
    <property type="match status" value="1"/>
</dbReference>
<gene>
    <name evidence="12" type="ORF">FK85_28590</name>
</gene>
<comment type="subcellular location">
    <subcellularLocation>
        <location evidence="2">Cell membrane</location>
        <topology evidence="2">Multi-pass membrane protein</topology>
    </subcellularLocation>
</comment>
<dbReference type="AlphaFoldDB" id="A0A0F8AUU4"/>
<organism evidence="12 13">
    <name type="scientific">Halorubrum saccharovorum</name>
    <dbReference type="NCBI Taxonomy" id="2248"/>
    <lineage>
        <taxon>Archaea</taxon>
        <taxon>Methanobacteriati</taxon>
        <taxon>Methanobacteriota</taxon>
        <taxon>Stenosarchaea group</taxon>
        <taxon>Halobacteria</taxon>
        <taxon>Halobacteriales</taxon>
        <taxon>Haloferacaceae</taxon>
        <taxon>Halorubrum</taxon>
    </lineage>
</organism>
<feature type="domain" description="Histidine kinase" evidence="11">
    <location>
        <begin position="95"/>
        <end position="296"/>
    </location>
</feature>
<dbReference type="Pfam" id="PF02518">
    <property type="entry name" value="HATPase_c"/>
    <property type="match status" value="1"/>
</dbReference>
<dbReference type="OrthoDB" id="342253at2157"/>
<evidence type="ECO:0000256" key="4">
    <source>
        <dbReference type="ARBA" id="ARBA00022475"/>
    </source>
</evidence>
<dbReference type="Proteomes" id="UP000053331">
    <property type="component" value="Unassembled WGS sequence"/>
</dbReference>
<feature type="compositionally biased region" description="Basic and acidic residues" evidence="9">
    <location>
        <begin position="306"/>
        <end position="319"/>
    </location>
</feature>
<dbReference type="SMART" id="SM00387">
    <property type="entry name" value="HATPase_c"/>
    <property type="match status" value="1"/>
</dbReference>
<evidence type="ECO:0000256" key="1">
    <source>
        <dbReference type="ARBA" id="ARBA00000085"/>
    </source>
</evidence>
<keyword evidence="7 12" id="KW-0418">Kinase</keyword>
<dbReference type="SUPFAM" id="SSF47384">
    <property type="entry name" value="Homodimeric domain of signal transducing histidine kinase"/>
    <property type="match status" value="1"/>
</dbReference>
<dbReference type="InterPro" id="IPR050980">
    <property type="entry name" value="2C_sensor_his_kinase"/>
</dbReference>
<name>A0A0F8AUU4_9EURY</name>
<feature type="transmembrane region" description="Helical" evidence="10">
    <location>
        <begin position="20"/>
        <end position="45"/>
    </location>
</feature>
<evidence type="ECO:0000256" key="3">
    <source>
        <dbReference type="ARBA" id="ARBA00012438"/>
    </source>
</evidence>
<feature type="region of interest" description="Disordered" evidence="9">
    <location>
        <begin position="295"/>
        <end position="335"/>
    </location>
</feature>
<evidence type="ECO:0000259" key="11">
    <source>
        <dbReference type="PROSITE" id="PS50109"/>
    </source>
</evidence>
<evidence type="ECO:0000256" key="2">
    <source>
        <dbReference type="ARBA" id="ARBA00004651"/>
    </source>
</evidence>
<evidence type="ECO:0000256" key="7">
    <source>
        <dbReference type="ARBA" id="ARBA00022777"/>
    </source>
</evidence>
<feature type="transmembrane region" description="Helical" evidence="10">
    <location>
        <begin position="51"/>
        <end position="70"/>
    </location>
</feature>
<keyword evidence="4" id="KW-1003">Cell membrane</keyword>
<dbReference type="GO" id="GO:0005886">
    <property type="term" value="C:plasma membrane"/>
    <property type="evidence" value="ECO:0007669"/>
    <property type="project" value="UniProtKB-SubCell"/>
</dbReference>
<keyword evidence="10" id="KW-0812">Transmembrane</keyword>
<dbReference type="PANTHER" id="PTHR44936">
    <property type="entry name" value="SENSOR PROTEIN CREC"/>
    <property type="match status" value="1"/>
</dbReference>
<dbReference type="GO" id="GO:0005524">
    <property type="term" value="F:ATP binding"/>
    <property type="evidence" value="ECO:0007669"/>
    <property type="project" value="UniProtKB-KW"/>
</dbReference>
<dbReference type="GO" id="GO:0000155">
    <property type="term" value="F:phosphorelay sensor kinase activity"/>
    <property type="evidence" value="ECO:0007669"/>
    <property type="project" value="InterPro"/>
</dbReference>
<keyword evidence="10" id="KW-0472">Membrane</keyword>
<dbReference type="PROSITE" id="PS50109">
    <property type="entry name" value="HIS_KIN"/>
    <property type="match status" value="1"/>
</dbReference>
<proteinExistence type="predicted"/>
<keyword evidence="6" id="KW-0547">Nucleotide-binding</keyword>
<keyword evidence="13" id="KW-1185">Reference proteome</keyword>
<dbReference type="PANTHER" id="PTHR44936:SF10">
    <property type="entry name" value="SENSOR PROTEIN RSTB"/>
    <property type="match status" value="1"/>
</dbReference>
<evidence type="ECO:0000256" key="5">
    <source>
        <dbReference type="ARBA" id="ARBA00022679"/>
    </source>
</evidence>
<comment type="caution">
    <text evidence="12">The sequence shown here is derived from an EMBL/GenBank/DDBJ whole genome shotgun (WGS) entry which is preliminary data.</text>
</comment>
<comment type="catalytic activity">
    <reaction evidence="1">
        <text>ATP + protein L-histidine = ADP + protein N-phospho-L-histidine.</text>
        <dbReference type="EC" id="2.7.13.3"/>
    </reaction>
</comment>
<evidence type="ECO:0000313" key="13">
    <source>
        <dbReference type="Proteomes" id="UP000053331"/>
    </source>
</evidence>
<dbReference type="EMBL" id="JNFH02000052">
    <property type="protein sequence ID" value="KKF39421.1"/>
    <property type="molecule type" value="Genomic_DNA"/>
</dbReference>
<evidence type="ECO:0000256" key="6">
    <source>
        <dbReference type="ARBA" id="ARBA00022741"/>
    </source>
</evidence>
<dbReference type="CDD" id="cd00075">
    <property type="entry name" value="HATPase"/>
    <property type="match status" value="1"/>
</dbReference>
<keyword evidence="5" id="KW-0808">Transferase</keyword>
<dbReference type="RefSeq" id="WP_050025707.1">
    <property type="nucleotide sequence ID" value="NZ_JNFH02000052.1"/>
</dbReference>
<dbReference type="InterPro" id="IPR036097">
    <property type="entry name" value="HisK_dim/P_sf"/>
</dbReference>
<dbReference type="Pfam" id="PF00512">
    <property type="entry name" value="HisKA"/>
    <property type="match status" value="1"/>
</dbReference>
<sequence>MKLEPDLLFGRPPREIAVAYFCLGTAFVAVNELAVASAIGSVSAWTSVHAVGSWAFVGLSALVLYVSTTYQRRRAVTARSELETSNQQLQVLSRVFRHNVRNDLNVIQGYTDLLSDRVDDERSRECLETIRETTDDVVEISEKLRIIEDASPEPPSGRIDLVDVVHEAAAEIDRADVSLTVDAPAQAWVRADDSIEYPIREVFENAVTHNDESMRRVDVSVTENGSTACLEVRDNGPGIPDDERAVLRAEEETPLSHASSIGLWLVKWMCETQGGTVGFETSDDGTTVRLRFESVDGPASTASAEETGRRTRCESDTARADAIADGNGEKAVDDG</sequence>
<dbReference type="InterPro" id="IPR003661">
    <property type="entry name" value="HisK_dim/P_dom"/>
</dbReference>
<evidence type="ECO:0000256" key="8">
    <source>
        <dbReference type="ARBA" id="ARBA00022840"/>
    </source>
</evidence>
<evidence type="ECO:0000313" key="12">
    <source>
        <dbReference type="EMBL" id="KKF39421.1"/>
    </source>
</evidence>
<dbReference type="InterPro" id="IPR003594">
    <property type="entry name" value="HATPase_dom"/>
</dbReference>
<accession>A0A0F8AUU4</accession>
<dbReference type="InterPro" id="IPR005467">
    <property type="entry name" value="His_kinase_dom"/>
</dbReference>
<reference evidence="12 13" key="1">
    <citation type="journal article" date="2015" name="Genome Announc.">
        <title>Draft genome sequence of a Halorubrum H3 strain isolated from the burlinskoye salt lake (Altai Krai, Russia).</title>
        <authorList>
            <person name="Rozanov A.S."/>
            <person name="Bryanskaya A.V."/>
            <person name="Malup T.K."/>
            <person name="Kotenko A.V."/>
            <person name="Peltek S.E."/>
        </authorList>
    </citation>
    <scope>NUCLEOTIDE SEQUENCE [LARGE SCALE GENOMIC DNA]</scope>
    <source>
        <strain evidence="12 13">H3</strain>
    </source>
</reference>
<protein>
    <recommendedName>
        <fullName evidence="3">histidine kinase</fullName>
        <ecNumber evidence="3">2.7.13.3</ecNumber>
    </recommendedName>
</protein>
<evidence type="ECO:0000256" key="9">
    <source>
        <dbReference type="SAM" id="MobiDB-lite"/>
    </source>
</evidence>
<dbReference type="EC" id="2.7.13.3" evidence="3"/>
<keyword evidence="10" id="KW-1133">Transmembrane helix</keyword>
<keyword evidence="8" id="KW-0067">ATP-binding</keyword>
<dbReference type="InterPro" id="IPR036890">
    <property type="entry name" value="HATPase_C_sf"/>
</dbReference>
<dbReference type="Gene3D" id="1.10.287.130">
    <property type="match status" value="1"/>
</dbReference>
<dbReference type="SUPFAM" id="SSF55874">
    <property type="entry name" value="ATPase domain of HSP90 chaperone/DNA topoisomerase II/histidine kinase"/>
    <property type="match status" value="1"/>
</dbReference>